<evidence type="ECO:0000313" key="3">
    <source>
        <dbReference type="Proteomes" id="UP001153269"/>
    </source>
</evidence>
<gene>
    <name evidence="2" type="ORF">PLEPLA_LOCUS19861</name>
</gene>
<dbReference type="EMBL" id="CADEAL010001374">
    <property type="protein sequence ID" value="CAB1431804.1"/>
    <property type="molecule type" value="Genomic_DNA"/>
</dbReference>
<reference evidence="2" key="1">
    <citation type="submission" date="2020-03" db="EMBL/GenBank/DDBJ databases">
        <authorList>
            <person name="Weist P."/>
        </authorList>
    </citation>
    <scope>NUCLEOTIDE SEQUENCE</scope>
</reference>
<organism evidence="2 3">
    <name type="scientific">Pleuronectes platessa</name>
    <name type="common">European plaice</name>
    <dbReference type="NCBI Taxonomy" id="8262"/>
    <lineage>
        <taxon>Eukaryota</taxon>
        <taxon>Metazoa</taxon>
        <taxon>Chordata</taxon>
        <taxon>Craniata</taxon>
        <taxon>Vertebrata</taxon>
        <taxon>Euteleostomi</taxon>
        <taxon>Actinopterygii</taxon>
        <taxon>Neopterygii</taxon>
        <taxon>Teleostei</taxon>
        <taxon>Neoteleostei</taxon>
        <taxon>Acanthomorphata</taxon>
        <taxon>Carangaria</taxon>
        <taxon>Pleuronectiformes</taxon>
        <taxon>Pleuronectoidei</taxon>
        <taxon>Pleuronectidae</taxon>
        <taxon>Pleuronectes</taxon>
    </lineage>
</organism>
<evidence type="ECO:0000313" key="2">
    <source>
        <dbReference type="EMBL" id="CAB1431804.1"/>
    </source>
</evidence>
<name>A0A9N7UK92_PLEPL</name>
<keyword evidence="3" id="KW-1185">Reference proteome</keyword>
<evidence type="ECO:0000256" key="1">
    <source>
        <dbReference type="SAM" id="MobiDB-lite"/>
    </source>
</evidence>
<dbReference type="Proteomes" id="UP001153269">
    <property type="component" value="Unassembled WGS sequence"/>
</dbReference>
<sequence length="146" mass="15799">MQQEVLRSDAFNATQKSLEHSGEGWRSRQRQHRRDVIAASTCSRTGIRKGLPLDATRRQSGTSVPGSGLVHFWGLLLQCGPLGTSELGQRQLDTSPTPLPQLDSGGLKVASSQIQHLYQAAGNFKASFKAFGLPADVAETETIMPL</sequence>
<feature type="compositionally biased region" description="Basic and acidic residues" evidence="1">
    <location>
        <begin position="17"/>
        <end position="26"/>
    </location>
</feature>
<comment type="caution">
    <text evidence="2">The sequence shown here is derived from an EMBL/GenBank/DDBJ whole genome shotgun (WGS) entry which is preliminary data.</text>
</comment>
<accession>A0A9N7UK92</accession>
<feature type="compositionally biased region" description="Polar residues" evidence="1">
    <location>
        <begin position="1"/>
        <end position="16"/>
    </location>
</feature>
<feature type="region of interest" description="Disordered" evidence="1">
    <location>
        <begin position="1"/>
        <end position="34"/>
    </location>
</feature>
<dbReference type="AlphaFoldDB" id="A0A9N7UK92"/>
<protein>
    <submittedName>
        <fullName evidence="2">Uncharacterized protein</fullName>
    </submittedName>
</protein>
<proteinExistence type="predicted"/>